<dbReference type="Proteomes" id="UP001211907">
    <property type="component" value="Unassembled WGS sequence"/>
</dbReference>
<name>A0AAD5X8D7_9FUNG</name>
<gene>
    <name evidence="2" type="ORF">HK100_005028</name>
</gene>
<accession>A0AAD5X8D7</accession>
<dbReference type="AlphaFoldDB" id="A0AAD5X8D7"/>
<dbReference type="Pfam" id="PF18907">
    <property type="entry name" value="DUF5662"/>
    <property type="match status" value="1"/>
</dbReference>
<reference evidence="2" key="1">
    <citation type="submission" date="2020-05" db="EMBL/GenBank/DDBJ databases">
        <title>Phylogenomic resolution of chytrid fungi.</title>
        <authorList>
            <person name="Stajich J.E."/>
            <person name="Amses K."/>
            <person name="Simmons R."/>
            <person name="Seto K."/>
            <person name="Myers J."/>
            <person name="Bonds A."/>
            <person name="Quandt C.A."/>
            <person name="Barry K."/>
            <person name="Liu P."/>
            <person name="Grigoriev I."/>
            <person name="Longcore J.E."/>
            <person name="James T.Y."/>
        </authorList>
    </citation>
    <scope>NUCLEOTIDE SEQUENCE</scope>
    <source>
        <strain evidence="2">JEL0513</strain>
    </source>
</reference>
<evidence type="ECO:0000256" key="1">
    <source>
        <dbReference type="SAM" id="MobiDB-lite"/>
    </source>
</evidence>
<dbReference type="EMBL" id="JADGJH010002396">
    <property type="protein sequence ID" value="KAJ3098728.1"/>
    <property type="molecule type" value="Genomic_DNA"/>
</dbReference>
<comment type="caution">
    <text evidence="2">The sequence shown here is derived from an EMBL/GenBank/DDBJ whole genome shotgun (WGS) entry which is preliminary data.</text>
</comment>
<evidence type="ECO:0000313" key="3">
    <source>
        <dbReference type="Proteomes" id="UP001211907"/>
    </source>
</evidence>
<sequence length="273" mass="30635">METAGSLSMGEAASKELDILTDGTVFMAWSTAKQQQALTRLLHEEMAQVTFEKFQIPYNPPSPSNLPSLQQLSPSQSHDDYLTDQEYKLFAHTFQASKNVAIAVSHKEYIIKTYYRFNKISSGSNNSNISGSSNTDKSVFSSIDPDAIQRHDNSKLLSFIEMIGYTERWVHGNQDAPHWTAALAHHLQNNSHHPEYYSNSSSSSNTGDRSMPRADLEESVVDMLAIRWERDFGGDGSVGGARLGNIEARYLKRYLDEDVPKVEQILHAIAEFE</sequence>
<keyword evidence="3" id="KW-1185">Reference proteome</keyword>
<feature type="region of interest" description="Disordered" evidence="1">
    <location>
        <begin position="191"/>
        <end position="213"/>
    </location>
</feature>
<proteinExistence type="predicted"/>
<organism evidence="2 3">
    <name type="scientific">Physocladia obscura</name>
    <dbReference type="NCBI Taxonomy" id="109957"/>
    <lineage>
        <taxon>Eukaryota</taxon>
        <taxon>Fungi</taxon>
        <taxon>Fungi incertae sedis</taxon>
        <taxon>Chytridiomycota</taxon>
        <taxon>Chytridiomycota incertae sedis</taxon>
        <taxon>Chytridiomycetes</taxon>
        <taxon>Chytridiales</taxon>
        <taxon>Chytriomycetaceae</taxon>
        <taxon>Physocladia</taxon>
    </lineage>
</organism>
<protein>
    <submittedName>
        <fullName evidence="2">Uncharacterized protein</fullName>
    </submittedName>
</protein>
<feature type="compositionally biased region" description="Low complexity" evidence="1">
    <location>
        <begin position="196"/>
        <end position="205"/>
    </location>
</feature>
<evidence type="ECO:0000313" key="2">
    <source>
        <dbReference type="EMBL" id="KAJ3098728.1"/>
    </source>
</evidence>
<dbReference type="InterPro" id="IPR043721">
    <property type="entry name" value="DUF5662"/>
</dbReference>